<dbReference type="PANTHER" id="PTHR11328">
    <property type="entry name" value="MAJOR FACILITATOR SUPERFAMILY DOMAIN-CONTAINING PROTEIN"/>
    <property type="match status" value="1"/>
</dbReference>
<comment type="similarity">
    <text evidence="1">Belongs to the sodium:galactoside symporter (TC 2.A.2) family.</text>
</comment>
<dbReference type="Pfam" id="PF13347">
    <property type="entry name" value="MFS_2"/>
    <property type="match status" value="2"/>
</dbReference>
<keyword evidence="2" id="KW-1133">Transmembrane helix</keyword>
<dbReference type="Gene3D" id="1.20.1250.20">
    <property type="entry name" value="MFS general substrate transporter like domains"/>
    <property type="match status" value="1"/>
</dbReference>
<feature type="transmembrane region" description="Helical" evidence="2">
    <location>
        <begin position="75"/>
        <end position="98"/>
    </location>
</feature>
<dbReference type="RefSeq" id="WP_261756087.1">
    <property type="nucleotide sequence ID" value="NZ_CP104562.2"/>
</dbReference>
<feature type="transmembrane region" description="Helical" evidence="2">
    <location>
        <begin position="440"/>
        <end position="462"/>
    </location>
</feature>
<gene>
    <name evidence="3" type="ORF">N4261_14950</name>
</gene>
<sequence length="471" mass="48258">MNTADGLRYGALGLPLAFLALPMTIALPQHYAQHHGVSLATLGAVLLIARLLDTVMDPWIGQRVDQGLAGPRRRLLIVALVAAIAIGGGFGALFFAPFGNFGPQTLAASPVPSDTSTAATSATAATAALAATSSSAVVPVIASASATGTPLALWLWLGLNLVLVYIGYSTLSVLHQAWGTRLGGDESQRTRVAAWREGFGLGGLLLAGVLPALLGFGVATTVLAVSLALGLALLWRVPFPAASGTEAHGSDGSAAAQAGSWRTPWRHGRFRALLAVYMFNGIGNAVAATLLAFFVQDRLQAVDGMPLFLGGYCLAAVVSLPLWMRVIQRVGLVRAWAGGMLASVAAFGAALALGTGDRTGFLLICLATGAALGADLAAPTALLTGLLQREGRTSQAATYAGWWTAATKLNLGLAAGLALPLLAAAGYAPGRRDDDALQALSLAYVLVPCLLKLLAVAALATWRSELVKEAS</sequence>
<feature type="transmembrane region" description="Helical" evidence="2">
    <location>
        <begin position="272"/>
        <end position="295"/>
    </location>
</feature>
<accession>A0ABY6AU37</accession>
<keyword evidence="2" id="KW-0812">Transmembrane</keyword>
<dbReference type="PANTHER" id="PTHR11328:SF28">
    <property type="entry name" value="MAJOR FACILITATOR SUPERFAMILY DOMAIN-CONTAINING PROTEIN 12"/>
    <property type="match status" value="1"/>
</dbReference>
<feature type="transmembrane region" description="Helical" evidence="2">
    <location>
        <begin position="336"/>
        <end position="355"/>
    </location>
</feature>
<protein>
    <submittedName>
        <fullName evidence="3">MFS transporter</fullName>
    </submittedName>
</protein>
<feature type="transmembrane region" description="Helical" evidence="2">
    <location>
        <begin position="409"/>
        <end position="428"/>
    </location>
</feature>
<dbReference type="SUPFAM" id="SSF103473">
    <property type="entry name" value="MFS general substrate transporter"/>
    <property type="match status" value="1"/>
</dbReference>
<organism evidence="3 4">
    <name type="scientific">Roseateles amylovorans</name>
    <dbReference type="NCBI Taxonomy" id="2978473"/>
    <lineage>
        <taxon>Bacteria</taxon>
        <taxon>Pseudomonadati</taxon>
        <taxon>Pseudomonadota</taxon>
        <taxon>Betaproteobacteria</taxon>
        <taxon>Burkholderiales</taxon>
        <taxon>Sphaerotilaceae</taxon>
        <taxon>Roseateles</taxon>
    </lineage>
</organism>
<evidence type="ECO:0000256" key="2">
    <source>
        <dbReference type="SAM" id="Phobius"/>
    </source>
</evidence>
<feature type="transmembrane region" description="Helical" evidence="2">
    <location>
        <begin position="307"/>
        <end position="324"/>
    </location>
</feature>
<feature type="transmembrane region" description="Helical" evidence="2">
    <location>
        <begin position="153"/>
        <end position="174"/>
    </location>
</feature>
<feature type="transmembrane region" description="Helical" evidence="2">
    <location>
        <begin position="204"/>
        <end position="235"/>
    </location>
</feature>
<evidence type="ECO:0000256" key="1">
    <source>
        <dbReference type="ARBA" id="ARBA00009617"/>
    </source>
</evidence>
<dbReference type="InterPro" id="IPR039672">
    <property type="entry name" value="MFS_2"/>
</dbReference>
<dbReference type="InterPro" id="IPR036259">
    <property type="entry name" value="MFS_trans_sf"/>
</dbReference>
<dbReference type="EMBL" id="CP104562">
    <property type="protein sequence ID" value="UXH76357.1"/>
    <property type="molecule type" value="Genomic_DNA"/>
</dbReference>
<feature type="transmembrane region" description="Helical" evidence="2">
    <location>
        <begin position="361"/>
        <end position="388"/>
    </location>
</feature>
<evidence type="ECO:0000313" key="3">
    <source>
        <dbReference type="EMBL" id="UXH76357.1"/>
    </source>
</evidence>
<feature type="transmembrane region" description="Helical" evidence="2">
    <location>
        <begin position="118"/>
        <end position="141"/>
    </location>
</feature>
<reference evidence="3" key="1">
    <citation type="submission" date="2022-10" db="EMBL/GenBank/DDBJ databases">
        <title>Characterization and whole genome sequencing of a new Roseateles species, isolated from fresh water.</title>
        <authorList>
            <person name="Guliayeva D.Y."/>
            <person name="Akhremchuk A.E."/>
            <person name="Sikolenko M.A."/>
            <person name="Valentovich L.N."/>
            <person name="Sidarenka A.V."/>
        </authorList>
    </citation>
    <scope>NUCLEOTIDE SEQUENCE</scope>
    <source>
        <strain evidence="3">BIM B-1768</strain>
    </source>
</reference>
<proteinExistence type="inferred from homology"/>
<name>A0ABY6AU37_9BURK</name>
<keyword evidence="4" id="KW-1185">Reference proteome</keyword>
<evidence type="ECO:0000313" key="4">
    <source>
        <dbReference type="Proteomes" id="UP001064933"/>
    </source>
</evidence>
<feature type="transmembrane region" description="Helical" evidence="2">
    <location>
        <begin position="36"/>
        <end position="55"/>
    </location>
</feature>
<dbReference type="Proteomes" id="UP001064933">
    <property type="component" value="Chromosome"/>
</dbReference>
<keyword evidence="2" id="KW-0472">Membrane</keyword>